<gene>
    <name evidence="1" type="ORF">DVS28_b0016</name>
</gene>
<evidence type="ECO:0000313" key="1">
    <source>
        <dbReference type="EMBL" id="AXV09786.1"/>
    </source>
</evidence>
<dbReference type="OrthoDB" id="1492512at2"/>
<accession>A0A346Y5N9</accession>
<dbReference type="RefSeq" id="WP_114594409.1">
    <property type="nucleotide sequence ID" value="NZ_CP031166.1"/>
</dbReference>
<keyword evidence="1" id="KW-0614">Plasmid</keyword>
<reference evidence="1 2" key="1">
    <citation type="submission" date="2018-09" db="EMBL/GenBank/DDBJ databases">
        <title>Complete genome sequence of Euzebya sp. DY32-46 isolated from seawater of Pacific Ocean.</title>
        <authorList>
            <person name="Xu L."/>
            <person name="Wu Y.-H."/>
            <person name="Xu X.-W."/>
        </authorList>
    </citation>
    <scope>NUCLEOTIDE SEQUENCE [LARGE SCALE GENOMIC DNA]</scope>
    <source>
        <strain evidence="1 2">DY32-46</strain>
        <plasmid evidence="2">pedy32-46i</plasmid>
    </source>
</reference>
<sequence>MTDPAAEPAEPADGRSSLLDLYRIIAAEGIDPTRVRVMRHTPSPDELARQIRWMAVEDPVAFTAFHCYQLNQQAISLRKADWLVSTLPEGRAAVFTGLFAIGAEQHLDQNAWLAKPGNDRLAAAGAIGPADTGAHAWFELTADPRLSDLIGRLEVGWPPARNWCRRLQPGLFPILAIHRENILASHTPRPS</sequence>
<protein>
    <submittedName>
        <fullName evidence="1">Uncharacterized protein</fullName>
    </submittedName>
</protein>
<dbReference type="KEGG" id="euz:DVS28_b0016"/>
<evidence type="ECO:0000313" key="2">
    <source>
        <dbReference type="Proteomes" id="UP000264006"/>
    </source>
</evidence>
<geneLocation type="plasmid" evidence="2">
    <name>pedy32-46i</name>
</geneLocation>
<proteinExistence type="predicted"/>
<dbReference type="AlphaFoldDB" id="A0A346Y5N9"/>
<dbReference type="Proteomes" id="UP000264006">
    <property type="component" value="Plasmid pEDY32-46I"/>
</dbReference>
<keyword evidence="2" id="KW-1185">Reference proteome</keyword>
<name>A0A346Y5N9_9ACTN</name>
<dbReference type="EMBL" id="CP031166">
    <property type="protein sequence ID" value="AXV09786.1"/>
    <property type="molecule type" value="Genomic_DNA"/>
</dbReference>
<organism evidence="1 2">
    <name type="scientific">Euzebya pacifica</name>
    <dbReference type="NCBI Taxonomy" id="1608957"/>
    <lineage>
        <taxon>Bacteria</taxon>
        <taxon>Bacillati</taxon>
        <taxon>Actinomycetota</taxon>
        <taxon>Nitriliruptoria</taxon>
        <taxon>Euzebyales</taxon>
    </lineage>
</organism>